<reference evidence="3" key="1">
    <citation type="submission" date="2016-03" db="EMBL/GenBank/DDBJ databases">
        <authorList>
            <person name="Ploux O."/>
        </authorList>
    </citation>
    <scope>NUCLEOTIDE SEQUENCE [LARGE SCALE GENOMIC DNA]</scope>
    <source>
        <strain evidence="3">UK7</strain>
    </source>
</reference>
<dbReference type="InterPro" id="IPR000182">
    <property type="entry name" value="GNAT_dom"/>
</dbReference>
<dbReference type="Proteomes" id="UP000178129">
    <property type="component" value="Unassembled WGS sequence"/>
</dbReference>
<dbReference type="PROSITE" id="PS51186">
    <property type="entry name" value="GNAT"/>
    <property type="match status" value="1"/>
</dbReference>
<evidence type="ECO:0000259" key="1">
    <source>
        <dbReference type="PROSITE" id="PS51186"/>
    </source>
</evidence>
<sequence>MASQFKISLLTPGDISDASTIFFASFNSAKAQTFFPPTASGKRWFADSITAALNDPSKGIIHVVVTDESELADGEIGGGRRKVVAHSKWVKHAGGKPPKWDQMWRKEPAEGVSAEMLEREFFAPMERQQERYLGERPHYYLETIATLPEYRKKGLASMLLHWGTDQADQLGWECYLNADEAAIPLYQKHGFVVMPETDPETQSLPMARPVMKEFS</sequence>
<dbReference type="PANTHER" id="PTHR42791:SF1">
    <property type="entry name" value="N-ACETYLTRANSFERASE DOMAIN-CONTAINING PROTEIN"/>
    <property type="match status" value="1"/>
</dbReference>
<dbReference type="CDD" id="cd04301">
    <property type="entry name" value="NAT_SF"/>
    <property type="match status" value="1"/>
</dbReference>
<dbReference type="EMBL" id="FJUW01000042">
    <property type="protein sequence ID" value="CZT07308.1"/>
    <property type="molecule type" value="Genomic_DNA"/>
</dbReference>
<name>A0A1E1L9R2_9HELO</name>
<comment type="caution">
    <text evidence="2">The sequence shown here is derived from an EMBL/GenBank/DDBJ whole genome shotgun (WGS) entry which is preliminary data.</text>
</comment>
<dbReference type="GO" id="GO:0016747">
    <property type="term" value="F:acyltransferase activity, transferring groups other than amino-acyl groups"/>
    <property type="evidence" value="ECO:0007669"/>
    <property type="project" value="InterPro"/>
</dbReference>
<dbReference type="AlphaFoldDB" id="A0A1E1L9R2"/>
<gene>
    <name evidence="2" type="ORF">RCO7_07295</name>
</gene>
<accession>A0A1E1L9R2</accession>
<evidence type="ECO:0000313" key="3">
    <source>
        <dbReference type="Proteomes" id="UP000178129"/>
    </source>
</evidence>
<evidence type="ECO:0000313" key="2">
    <source>
        <dbReference type="EMBL" id="CZT07308.1"/>
    </source>
</evidence>
<dbReference type="PANTHER" id="PTHR42791">
    <property type="entry name" value="GNAT FAMILY ACETYLTRANSFERASE"/>
    <property type="match status" value="1"/>
</dbReference>
<organism evidence="2 3">
    <name type="scientific">Rhynchosporium graminicola</name>
    <dbReference type="NCBI Taxonomy" id="2792576"/>
    <lineage>
        <taxon>Eukaryota</taxon>
        <taxon>Fungi</taxon>
        <taxon>Dikarya</taxon>
        <taxon>Ascomycota</taxon>
        <taxon>Pezizomycotina</taxon>
        <taxon>Leotiomycetes</taxon>
        <taxon>Helotiales</taxon>
        <taxon>Ploettnerulaceae</taxon>
        <taxon>Rhynchosporium</taxon>
    </lineage>
</organism>
<proteinExistence type="predicted"/>
<dbReference type="InterPro" id="IPR016181">
    <property type="entry name" value="Acyl_CoA_acyltransferase"/>
</dbReference>
<dbReference type="Pfam" id="PF00583">
    <property type="entry name" value="Acetyltransf_1"/>
    <property type="match status" value="1"/>
</dbReference>
<protein>
    <recommendedName>
        <fullName evidence="1">N-acetyltransferase domain-containing protein</fullName>
    </recommendedName>
</protein>
<dbReference type="Gene3D" id="3.40.630.30">
    <property type="match status" value="1"/>
</dbReference>
<feature type="domain" description="N-acetyltransferase" evidence="1">
    <location>
        <begin position="131"/>
        <end position="211"/>
    </location>
</feature>
<dbReference type="SUPFAM" id="SSF55729">
    <property type="entry name" value="Acyl-CoA N-acyltransferases (Nat)"/>
    <property type="match status" value="1"/>
</dbReference>
<dbReference type="InParanoid" id="A0A1E1L9R2"/>
<dbReference type="STRING" id="914237.A0A1E1L9R2"/>
<keyword evidence="3" id="KW-1185">Reference proteome</keyword>
<dbReference type="InterPro" id="IPR052523">
    <property type="entry name" value="Trichothecene_AcTrans"/>
</dbReference>